<evidence type="ECO:0000313" key="13">
    <source>
        <dbReference type="EMBL" id="TFL06536.1"/>
    </source>
</evidence>
<organism evidence="13 14">
    <name type="scientific">Pterulicium gracile</name>
    <dbReference type="NCBI Taxonomy" id="1884261"/>
    <lineage>
        <taxon>Eukaryota</taxon>
        <taxon>Fungi</taxon>
        <taxon>Dikarya</taxon>
        <taxon>Basidiomycota</taxon>
        <taxon>Agaricomycotina</taxon>
        <taxon>Agaricomycetes</taxon>
        <taxon>Agaricomycetidae</taxon>
        <taxon>Agaricales</taxon>
        <taxon>Pleurotineae</taxon>
        <taxon>Pterulaceae</taxon>
        <taxon>Pterulicium</taxon>
    </lineage>
</organism>
<evidence type="ECO:0000256" key="2">
    <source>
        <dbReference type="ARBA" id="ARBA00022448"/>
    </source>
</evidence>
<dbReference type="InterPro" id="IPR006785">
    <property type="entry name" value="Pex14_N"/>
</dbReference>
<keyword evidence="3" id="KW-0653">Protein transport</keyword>
<feature type="compositionally biased region" description="Basic and acidic residues" evidence="11">
    <location>
        <begin position="593"/>
        <end position="623"/>
    </location>
</feature>
<dbReference type="InterPro" id="IPR036388">
    <property type="entry name" value="WH-like_DNA-bd_sf"/>
</dbReference>
<keyword evidence="6" id="KW-0576">Peroxisome</keyword>
<keyword evidence="5" id="KW-0472">Membrane</keyword>
<sequence>MSRHDLVQNAVNFLQDPNSQNSTLAQRIQFLEAKGLTPVEIDDAIKQSSQNHAPRLYQGPVPGAPYSFGPQAAHQWDWRDYFITAVMSGAVTYTAVSLFKKYLQPHLQPPTTTIYEDDRDALTAQFDAAEERLKEIQAETEAIRASVDAQHEKIEQTTSQVQSVVQDMKEGEQKTRNELREIREEIDTVREMLPKMIEKNKEAQTQSLTELQQELKSLKALLLTRGPSIPGIGGHTASSPSGVSLSSLPTTPSRPAIPAWQLAPIQTPSPPPTTKPAKSRLEDRLRAAAASAKTSPARVSSPDPSAPTTNPLSPGSVSLPTSPPPPAELVSPNLIALPTSPPASPSVEASSLVMDPDTTKADTDDHKPSDTQQSGTEDKQASPAQAKTLSDEFQRPLPSDTEADLTFATDGEADGSSPEPSNVAPEVSAGDINTSPVQPSIPPPEQPSTDIATTVANPGEESRHSPEGAALQERLAIVEQRFADVSTSFKRLLAEKLATDGVLKEFITDEGGQSAPRLRDFLQANADKMKLYSEEVQQLALKLTQQEERTGEMREMHLMESQSQSREIEKLRGQLKETEARVQASQGDTQRLQAEKNSHAAELEQVRKELENQKNITKEEEEKRVKAISLLKTLRQKSVKADKEKEEAVKELTSVKEQAEQEKRKSDEAKSRFQQELDEANADSENALKGLRSQFDKEISGLKERHKKELTSSQSQAEREIGTLQNTHSQELSSRNSKISSLENSVRSLVEEKNRFFDQLQISQAELESSQTHLESLRSQNTELEYQLREAEDRLAQETSASKEQDGYSITSAQEVASLISSTEAKCQVKVADLKRDIATLERERSEGEGEWSRRLREKNKEADELRRVLESSAKTREQSDETLTDLQQQIAILKADVSRRAEEMLSLQAQIQQLKSERSAVDGSVTEVRVQKRDLEQRVEELITRETQLRAANKNLKDELRKVQSSAALLEKQRNPGVGYWTSRNGDQAASRTSLSSASDAPNASPAPSPSTAEEQVNLEYLRNVILQFLEHKEMRPALVKVLSIILQFTPQETRRLTAKI</sequence>
<evidence type="ECO:0000256" key="10">
    <source>
        <dbReference type="SAM" id="Coils"/>
    </source>
</evidence>
<evidence type="ECO:0000256" key="8">
    <source>
        <dbReference type="ARBA" id="ARBA00029691"/>
    </source>
</evidence>
<feature type="region of interest" description="Disordered" evidence="11">
    <location>
        <begin position="556"/>
        <end position="623"/>
    </location>
</feature>
<feature type="region of interest" description="Disordered" evidence="11">
    <location>
        <begin position="977"/>
        <end position="1015"/>
    </location>
</feature>
<evidence type="ECO:0000256" key="7">
    <source>
        <dbReference type="ARBA" id="ARBA00029502"/>
    </source>
</evidence>
<dbReference type="GO" id="GO:0016560">
    <property type="term" value="P:protein import into peroxisome matrix, docking"/>
    <property type="evidence" value="ECO:0007669"/>
    <property type="project" value="InterPro"/>
</dbReference>
<protein>
    <recommendedName>
        <fullName evidence="7">Peroxisomal membrane protein PEX14</fullName>
    </recommendedName>
    <alternativeName>
        <fullName evidence="8">Peroxin-14</fullName>
    </alternativeName>
</protein>
<feature type="compositionally biased region" description="Low complexity" evidence="11">
    <location>
        <begin position="238"/>
        <end position="254"/>
    </location>
</feature>
<dbReference type="InterPro" id="IPR025655">
    <property type="entry name" value="PEX14"/>
</dbReference>
<dbReference type="EMBL" id="ML178815">
    <property type="protein sequence ID" value="TFL06536.1"/>
    <property type="molecule type" value="Genomic_DNA"/>
</dbReference>
<dbReference type="GO" id="GO:1990429">
    <property type="term" value="C:peroxisomal importomer complex"/>
    <property type="evidence" value="ECO:0007669"/>
    <property type="project" value="TreeGrafter"/>
</dbReference>
<evidence type="ECO:0000256" key="9">
    <source>
        <dbReference type="ARBA" id="ARBA00046271"/>
    </source>
</evidence>
<dbReference type="GO" id="GO:0005778">
    <property type="term" value="C:peroxisomal membrane"/>
    <property type="evidence" value="ECO:0007669"/>
    <property type="project" value="UniProtKB-SubCell"/>
</dbReference>
<dbReference type="Gene3D" id="1.10.220.60">
    <property type="entry name" value="GRIP domain"/>
    <property type="match status" value="1"/>
</dbReference>
<evidence type="ECO:0000313" key="14">
    <source>
        <dbReference type="Proteomes" id="UP000305067"/>
    </source>
</evidence>
<dbReference type="AlphaFoldDB" id="A0A5C3QX13"/>
<feature type="coiled-coil region" evidence="10">
    <location>
        <begin position="119"/>
        <end position="221"/>
    </location>
</feature>
<dbReference type="Proteomes" id="UP000305067">
    <property type="component" value="Unassembled WGS sequence"/>
</dbReference>
<keyword evidence="10" id="KW-0175">Coiled coil</keyword>
<feature type="compositionally biased region" description="Basic and acidic residues" evidence="11">
    <location>
        <begin position="566"/>
        <end position="580"/>
    </location>
</feature>
<proteinExistence type="inferred from homology"/>
<feature type="coiled-coil region" evidence="10">
    <location>
        <begin position="760"/>
        <end position="974"/>
    </location>
</feature>
<dbReference type="Gene3D" id="1.10.10.10">
    <property type="entry name" value="Winged helix-like DNA-binding domain superfamily/Winged helix DNA-binding domain"/>
    <property type="match status" value="1"/>
</dbReference>
<evidence type="ECO:0000256" key="6">
    <source>
        <dbReference type="ARBA" id="ARBA00023140"/>
    </source>
</evidence>
<feature type="compositionally biased region" description="Polar residues" evidence="11">
    <location>
        <begin position="293"/>
        <end position="320"/>
    </location>
</feature>
<feature type="region of interest" description="Disordered" evidence="11">
    <location>
        <begin position="231"/>
        <end position="469"/>
    </location>
</feature>
<feature type="compositionally biased region" description="Low complexity" evidence="11">
    <location>
        <begin position="995"/>
        <end position="1007"/>
    </location>
</feature>
<dbReference type="PANTHER" id="PTHR23058:SF0">
    <property type="entry name" value="PEROXISOMAL MEMBRANE PROTEIN PEX14"/>
    <property type="match status" value="1"/>
</dbReference>
<name>A0A5C3QX13_9AGAR</name>
<evidence type="ECO:0000259" key="12">
    <source>
        <dbReference type="PROSITE" id="PS50913"/>
    </source>
</evidence>
<feature type="region of interest" description="Disordered" evidence="11">
    <location>
        <begin position="636"/>
        <end position="718"/>
    </location>
</feature>
<keyword evidence="2" id="KW-0813">Transport</keyword>
<evidence type="ECO:0000256" key="4">
    <source>
        <dbReference type="ARBA" id="ARBA00023010"/>
    </source>
</evidence>
<evidence type="ECO:0000256" key="5">
    <source>
        <dbReference type="ARBA" id="ARBA00023136"/>
    </source>
</evidence>
<dbReference type="Gene3D" id="1.20.5.340">
    <property type="match status" value="1"/>
</dbReference>
<evidence type="ECO:0000256" key="11">
    <source>
        <dbReference type="SAM" id="MobiDB-lite"/>
    </source>
</evidence>
<evidence type="ECO:0000256" key="3">
    <source>
        <dbReference type="ARBA" id="ARBA00022927"/>
    </source>
</evidence>
<feature type="domain" description="GRIP" evidence="12">
    <location>
        <begin position="1013"/>
        <end position="1061"/>
    </location>
</feature>
<dbReference type="SMART" id="SM00755">
    <property type="entry name" value="Grip"/>
    <property type="match status" value="1"/>
</dbReference>
<comment type="subcellular location">
    <subcellularLocation>
        <location evidence="9">Peroxisome membrane</location>
    </subcellularLocation>
</comment>
<dbReference type="GO" id="GO:0005102">
    <property type="term" value="F:signaling receptor binding"/>
    <property type="evidence" value="ECO:0007669"/>
    <property type="project" value="TreeGrafter"/>
</dbReference>
<feature type="compositionally biased region" description="Basic and acidic residues" evidence="11">
    <location>
        <begin position="357"/>
        <end position="369"/>
    </location>
</feature>
<dbReference type="Pfam" id="PF01465">
    <property type="entry name" value="GRIP"/>
    <property type="match status" value="1"/>
</dbReference>
<dbReference type="PROSITE" id="PS50913">
    <property type="entry name" value="GRIP"/>
    <property type="match status" value="1"/>
</dbReference>
<accession>A0A5C3QX13</accession>
<keyword evidence="4" id="KW-0811">Translocation</keyword>
<feature type="compositionally biased region" description="Basic and acidic residues" evidence="11">
    <location>
        <begin position="639"/>
        <end position="675"/>
    </location>
</feature>
<dbReference type="PANTHER" id="PTHR23058">
    <property type="entry name" value="PEROXISOMAL MEMBRANE PROTEIN PEX14"/>
    <property type="match status" value="1"/>
</dbReference>
<dbReference type="InterPro" id="IPR000237">
    <property type="entry name" value="GRIP_dom"/>
</dbReference>
<gene>
    <name evidence="13" type="ORF">BDV98DRAFT_647592</name>
</gene>
<feature type="compositionally biased region" description="Basic and acidic residues" evidence="11">
    <location>
        <begin position="694"/>
        <end position="710"/>
    </location>
</feature>
<evidence type="ECO:0000256" key="1">
    <source>
        <dbReference type="ARBA" id="ARBA00005443"/>
    </source>
</evidence>
<keyword evidence="14" id="KW-1185">Reference proteome</keyword>
<dbReference type="Pfam" id="PF04695">
    <property type="entry name" value="Pex14_N"/>
    <property type="match status" value="1"/>
</dbReference>
<reference evidence="13 14" key="1">
    <citation type="journal article" date="2019" name="Nat. Ecol. Evol.">
        <title>Megaphylogeny resolves global patterns of mushroom evolution.</title>
        <authorList>
            <person name="Varga T."/>
            <person name="Krizsan K."/>
            <person name="Foldi C."/>
            <person name="Dima B."/>
            <person name="Sanchez-Garcia M."/>
            <person name="Sanchez-Ramirez S."/>
            <person name="Szollosi G.J."/>
            <person name="Szarkandi J.G."/>
            <person name="Papp V."/>
            <person name="Albert L."/>
            <person name="Andreopoulos W."/>
            <person name="Angelini C."/>
            <person name="Antonin V."/>
            <person name="Barry K.W."/>
            <person name="Bougher N.L."/>
            <person name="Buchanan P."/>
            <person name="Buyck B."/>
            <person name="Bense V."/>
            <person name="Catcheside P."/>
            <person name="Chovatia M."/>
            <person name="Cooper J."/>
            <person name="Damon W."/>
            <person name="Desjardin D."/>
            <person name="Finy P."/>
            <person name="Geml J."/>
            <person name="Haridas S."/>
            <person name="Hughes K."/>
            <person name="Justo A."/>
            <person name="Karasinski D."/>
            <person name="Kautmanova I."/>
            <person name="Kiss B."/>
            <person name="Kocsube S."/>
            <person name="Kotiranta H."/>
            <person name="LaButti K.M."/>
            <person name="Lechner B.E."/>
            <person name="Liimatainen K."/>
            <person name="Lipzen A."/>
            <person name="Lukacs Z."/>
            <person name="Mihaltcheva S."/>
            <person name="Morgado L.N."/>
            <person name="Niskanen T."/>
            <person name="Noordeloos M.E."/>
            <person name="Ohm R.A."/>
            <person name="Ortiz-Santana B."/>
            <person name="Ovrebo C."/>
            <person name="Racz N."/>
            <person name="Riley R."/>
            <person name="Savchenko A."/>
            <person name="Shiryaev A."/>
            <person name="Soop K."/>
            <person name="Spirin V."/>
            <person name="Szebenyi C."/>
            <person name="Tomsovsky M."/>
            <person name="Tulloss R.E."/>
            <person name="Uehling J."/>
            <person name="Grigoriev I.V."/>
            <person name="Vagvolgyi C."/>
            <person name="Papp T."/>
            <person name="Martin F.M."/>
            <person name="Miettinen O."/>
            <person name="Hibbett D.S."/>
            <person name="Nagy L.G."/>
        </authorList>
    </citation>
    <scope>NUCLEOTIDE SEQUENCE [LARGE SCALE GENOMIC DNA]</scope>
    <source>
        <strain evidence="13 14">CBS 309.79</strain>
    </source>
</reference>
<feature type="compositionally biased region" description="Polar residues" evidence="11">
    <location>
        <begin position="583"/>
        <end position="592"/>
    </location>
</feature>
<dbReference type="STRING" id="1884261.A0A5C3QX13"/>
<dbReference type="OrthoDB" id="1926336at2759"/>
<feature type="compositionally biased region" description="Polar residues" evidence="11">
    <location>
        <begin position="983"/>
        <end position="994"/>
    </location>
</feature>
<comment type="similarity">
    <text evidence="1">Belongs to the peroxin-14 family.</text>
</comment>